<dbReference type="PROSITE" id="PS00211">
    <property type="entry name" value="ABC_TRANSPORTER_1"/>
    <property type="match status" value="1"/>
</dbReference>
<evidence type="ECO:0000256" key="8">
    <source>
        <dbReference type="ARBA" id="ARBA00023136"/>
    </source>
</evidence>
<reference evidence="11 12" key="1">
    <citation type="journal article" date="2017" name="Front. Microbiol.">
        <title>New Insights into the Diversity of the Genus Faecalibacterium.</title>
        <authorList>
            <person name="Benevides L."/>
            <person name="Burman S."/>
            <person name="Martin R."/>
            <person name="Robert V."/>
            <person name="Thomas M."/>
            <person name="Miquel S."/>
            <person name="Chain F."/>
            <person name="Sokol H."/>
            <person name="Bermudez-Humaran L.G."/>
            <person name="Morrison M."/>
            <person name="Langella P."/>
            <person name="Azevedo V.A."/>
            <person name="Chatel J.M."/>
            <person name="Soares S."/>
        </authorList>
    </citation>
    <scope>NUCLEOTIDE SEQUENCE [LARGE SCALE GENOMIC DNA]</scope>
    <source>
        <strain evidence="11 12">AHMP21</strain>
    </source>
</reference>
<name>A0A2A7B3L8_9FIRM</name>
<dbReference type="PROSITE" id="PS50893">
    <property type="entry name" value="ABC_TRANSPORTER_2"/>
    <property type="match status" value="1"/>
</dbReference>
<dbReference type="PIRSF" id="PIRSF039085">
    <property type="entry name" value="ABC_ATPase_HisP"/>
    <property type="match status" value="1"/>
</dbReference>
<dbReference type="EMBL" id="NOUV01000019">
    <property type="protein sequence ID" value="PDX85898.1"/>
    <property type="molecule type" value="Genomic_DNA"/>
</dbReference>
<evidence type="ECO:0000256" key="6">
    <source>
        <dbReference type="ARBA" id="ARBA00022840"/>
    </source>
</evidence>
<dbReference type="InterPro" id="IPR027417">
    <property type="entry name" value="P-loop_NTPase"/>
</dbReference>
<dbReference type="AlphaFoldDB" id="A0A2A7B3L8"/>
<gene>
    <name evidence="11" type="ORF">CHR60_12830</name>
</gene>
<dbReference type="PANTHER" id="PTHR43166:SF9">
    <property type="entry name" value="GLUTAMATE_ASPARTATE IMPORT ATP-BINDING PROTEIN GLTL"/>
    <property type="match status" value="1"/>
</dbReference>
<dbReference type="Pfam" id="PF00005">
    <property type="entry name" value="ABC_tran"/>
    <property type="match status" value="1"/>
</dbReference>
<evidence type="ECO:0000256" key="4">
    <source>
        <dbReference type="ARBA" id="ARBA00022475"/>
    </source>
</evidence>
<evidence type="ECO:0000256" key="5">
    <source>
        <dbReference type="ARBA" id="ARBA00022741"/>
    </source>
</evidence>
<keyword evidence="8" id="KW-0472">Membrane</keyword>
<keyword evidence="7" id="KW-0029">Amino-acid transport</keyword>
<evidence type="ECO:0000259" key="10">
    <source>
        <dbReference type="PROSITE" id="PS50893"/>
    </source>
</evidence>
<dbReference type="GO" id="GO:0005524">
    <property type="term" value="F:ATP binding"/>
    <property type="evidence" value="ECO:0007669"/>
    <property type="project" value="UniProtKB-KW"/>
</dbReference>
<dbReference type="OrthoDB" id="9804199at2"/>
<dbReference type="InterPro" id="IPR003593">
    <property type="entry name" value="AAA+_ATPase"/>
</dbReference>
<keyword evidence="6 11" id="KW-0067">ATP-binding</keyword>
<dbReference type="InterPro" id="IPR017871">
    <property type="entry name" value="ABC_transporter-like_CS"/>
</dbReference>
<dbReference type="GO" id="GO:0005886">
    <property type="term" value="C:plasma membrane"/>
    <property type="evidence" value="ECO:0007669"/>
    <property type="project" value="UniProtKB-SubCell"/>
</dbReference>
<keyword evidence="3" id="KW-0813">Transport</keyword>
<evidence type="ECO:0000256" key="9">
    <source>
        <dbReference type="SAM" id="Coils"/>
    </source>
</evidence>
<organism evidence="11 12">
    <name type="scientific">Faecalibacterium prausnitzii</name>
    <dbReference type="NCBI Taxonomy" id="853"/>
    <lineage>
        <taxon>Bacteria</taxon>
        <taxon>Bacillati</taxon>
        <taxon>Bacillota</taxon>
        <taxon>Clostridia</taxon>
        <taxon>Eubacteriales</taxon>
        <taxon>Oscillospiraceae</taxon>
        <taxon>Faecalibacterium</taxon>
    </lineage>
</organism>
<dbReference type="Proteomes" id="UP000220904">
    <property type="component" value="Unassembled WGS sequence"/>
</dbReference>
<evidence type="ECO:0000313" key="12">
    <source>
        <dbReference type="Proteomes" id="UP000220904"/>
    </source>
</evidence>
<dbReference type="SMART" id="SM00382">
    <property type="entry name" value="AAA"/>
    <property type="match status" value="1"/>
</dbReference>
<comment type="similarity">
    <text evidence="2">Belongs to the ABC transporter superfamily.</text>
</comment>
<dbReference type="Gene3D" id="3.40.50.300">
    <property type="entry name" value="P-loop containing nucleotide triphosphate hydrolases"/>
    <property type="match status" value="1"/>
</dbReference>
<sequence>MALLEASGIGKNFGDTHVLKDISLTLEQGEALAIIGSSGSGKTTLLRCLNFLERPDTGVIKVNGETMWDAADPATQRESEVRKKRLHFGLVFQNFNLFPQYTALQNVMLAGELLAKERPDYKARKKAIHAELEQQAKELLAQMGLSERAGHYPHQLSGGQQQRVAIARALALHPDILCFDEPTSALDPELTGEVLRVLRDLADRKTTMIIVTHEMHFARDVADRILFMDGGVVVEEGPAKELIDHPQEERTKQFLAHYSE</sequence>
<dbReference type="InterPro" id="IPR003439">
    <property type="entry name" value="ABC_transporter-like_ATP-bd"/>
</dbReference>
<feature type="coiled-coil region" evidence="9">
    <location>
        <begin position="122"/>
        <end position="149"/>
    </location>
</feature>
<proteinExistence type="inferred from homology"/>
<feature type="domain" description="ABC transporter" evidence="10">
    <location>
        <begin position="4"/>
        <end position="255"/>
    </location>
</feature>
<protein>
    <submittedName>
        <fullName evidence="11">Polar amino acid ABC transporter ATP-binding protein</fullName>
    </submittedName>
</protein>
<comment type="caution">
    <text evidence="11">The sequence shown here is derived from an EMBL/GenBank/DDBJ whole genome shotgun (WGS) entry which is preliminary data.</text>
</comment>
<dbReference type="SUPFAM" id="SSF52540">
    <property type="entry name" value="P-loop containing nucleoside triphosphate hydrolases"/>
    <property type="match status" value="1"/>
</dbReference>
<dbReference type="InterPro" id="IPR030679">
    <property type="entry name" value="ABC_ATPase_HisP-typ"/>
</dbReference>
<dbReference type="InterPro" id="IPR050086">
    <property type="entry name" value="MetN_ABC_transporter-like"/>
</dbReference>
<evidence type="ECO:0000256" key="2">
    <source>
        <dbReference type="ARBA" id="ARBA00005417"/>
    </source>
</evidence>
<dbReference type="PANTHER" id="PTHR43166">
    <property type="entry name" value="AMINO ACID IMPORT ATP-BINDING PROTEIN"/>
    <property type="match status" value="1"/>
</dbReference>
<evidence type="ECO:0000256" key="7">
    <source>
        <dbReference type="ARBA" id="ARBA00022970"/>
    </source>
</evidence>
<keyword evidence="4" id="KW-1003">Cell membrane</keyword>
<keyword evidence="9" id="KW-0175">Coiled coil</keyword>
<evidence type="ECO:0000256" key="1">
    <source>
        <dbReference type="ARBA" id="ARBA00004202"/>
    </source>
</evidence>
<accession>A0A2A7B3L8</accession>
<comment type="subcellular location">
    <subcellularLocation>
        <location evidence="1">Cell membrane</location>
        <topology evidence="1">Peripheral membrane protein</topology>
    </subcellularLocation>
</comment>
<evidence type="ECO:0000256" key="3">
    <source>
        <dbReference type="ARBA" id="ARBA00022448"/>
    </source>
</evidence>
<dbReference type="GO" id="GO:0016887">
    <property type="term" value="F:ATP hydrolysis activity"/>
    <property type="evidence" value="ECO:0007669"/>
    <property type="project" value="InterPro"/>
</dbReference>
<dbReference type="RefSeq" id="WP_097793340.1">
    <property type="nucleotide sequence ID" value="NZ_CABJDF010000003.1"/>
</dbReference>
<evidence type="ECO:0000313" key="11">
    <source>
        <dbReference type="EMBL" id="PDX85898.1"/>
    </source>
</evidence>
<dbReference type="GO" id="GO:0015424">
    <property type="term" value="F:ABC-type amino acid transporter activity"/>
    <property type="evidence" value="ECO:0007669"/>
    <property type="project" value="InterPro"/>
</dbReference>
<keyword evidence="5" id="KW-0547">Nucleotide-binding</keyword>